<evidence type="ECO:0000256" key="3">
    <source>
        <dbReference type="ARBA" id="ARBA00023237"/>
    </source>
</evidence>
<dbReference type="Gene3D" id="3.30.1330.60">
    <property type="entry name" value="OmpA-like domain"/>
    <property type="match status" value="1"/>
</dbReference>
<keyword evidence="2 4" id="KW-0472">Membrane</keyword>
<dbReference type="InterPro" id="IPR008969">
    <property type="entry name" value="CarboxyPept-like_regulatory"/>
</dbReference>
<evidence type="ECO:0000313" key="6">
    <source>
        <dbReference type="EMBL" id="QKJ32010.1"/>
    </source>
</evidence>
<dbReference type="InterPro" id="IPR050330">
    <property type="entry name" value="Bact_OuterMem_StrucFunc"/>
</dbReference>
<dbReference type="CDD" id="cd07185">
    <property type="entry name" value="OmpA_C-like"/>
    <property type="match status" value="1"/>
</dbReference>
<evidence type="ECO:0000256" key="2">
    <source>
        <dbReference type="ARBA" id="ARBA00023136"/>
    </source>
</evidence>
<keyword evidence="7" id="KW-1185">Reference proteome</keyword>
<dbReference type="SUPFAM" id="SSF49464">
    <property type="entry name" value="Carboxypeptidase regulatory domain-like"/>
    <property type="match status" value="1"/>
</dbReference>
<dbReference type="EMBL" id="CP054139">
    <property type="protein sequence ID" value="QKJ32010.1"/>
    <property type="molecule type" value="Genomic_DNA"/>
</dbReference>
<protein>
    <submittedName>
        <fullName evidence="6">OmpA family protein</fullName>
    </submittedName>
</protein>
<name>A0A7D4QMR1_9SPHI</name>
<comment type="subcellular location">
    <subcellularLocation>
        <location evidence="1">Cell outer membrane</location>
    </subcellularLocation>
</comment>
<dbReference type="InterPro" id="IPR011990">
    <property type="entry name" value="TPR-like_helical_dom_sf"/>
</dbReference>
<dbReference type="PROSITE" id="PS51123">
    <property type="entry name" value="OMPA_2"/>
    <property type="match status" value="1"/>
</dbReference>
<evidence type="ECO:0000259" key="5">
    <source>
        <dbReference type="PROSITE" id="PS51123"/>
    </source>
</evidence>
<dbReference type="InterPro" id="IPR011659">
    <property type="entry name" value="WD40"/>
</dbReference>
<dbReference type="GO" id="GO:0009279">
    <property type="term" value="C:cell outer membrane"/>
    <property type="evidence" value="ECO:0007669"/>
    <property type="project" value="UniProtKB-SubCell"/>
</dbReference>
<dbReference type="PANTHER" id="PTHR30329:SF21">
    <property type="entry name" value="LIPOPROTEIN YIAD-RELATED"/>
    <property type="match status" value="1"/>
</dbReference>
<dbReference type="SUPFAM" id="SSF48452">
    <property type="entry name" value="TPR-like"/>
    <property type="match status" value="1"/>
</dbReference>
<dbReference type="Proteomes" id="UP000505355">
    <property type="component" value="Chromosome"/>
</dbReference>
<sequence length="729" mass="81588">MIRYILVFLLVLVLGSPLYAQELTSRRAQADRLFDRAEYFKSLNLYLKLAEIDNPQVAVLERVADCYRLMNNYEQAEDWYSRLSNTKGINPQDIFYYAEVLLRNKKIDKAREQYRRFFATNGTPDLLNVKLATCDSAATWMKQEGNYKVTNEKKINSVYSDWGPFYHDKTGIYFTSDRSTNDYKGDKGIYARTGTEWLKLFNYDFKTGYSTEILFGSNSDAKPVKFKGGYSNEFDNKEDDINLSKDYHTGPICINATGDTAYITVTTRLGKSSLPDVSTPFDQHLYIRRLELMIATKKNNKWNNFKRFPYDNVSSYSVGHAALSKNGQILYFTSDMPGGIGKTDIWYCQKTSDGKWGKPVNCGNVINTAADEAFPSIGGDDKLYFASRGLPGMGGYDIFSARGSGSAWTKPVNLKYPLNSTSDDFCFITNDGKTGYMSSDRQGGQGNDDIYSFIFTGKDDEETIASNINAPVNAVNMPPMAMGAPVMRPSLAAPAGEVVPPANVPVATPMTVPAKMVTLEGGVFDNNTKQGLDSVYITLKSATGETIGTDMVMRNKRFSFRVPPGQDYTIEASRKGFYPTSQKVSLKSGPVTSVNTNLQMTVEPLALGKTFVIRNIYYDLNRATIRPDAIEELQRLVEFMKDNPSVRIELSSHTDSRGPDNYNMLLSEARATSAVNYLRHHGIAVNRMVAKGYGETRLLNDCGNGVKCSEEDHQFNRRTEIRIIGGTFK</sequence>
<accession>A0A7D4QMR1</accession>
<gene>
    <name evidence="6" type="ORF">HQ865_20320</name>
</gene>
<proteinExistence type="predicted"/>
<dbReference type="InterPro" id="IPR006664">
    <property type="entry name" value="OMP_bac"/>
</dbReference>
<dbReference type="RefSeq" id="WP_173416663.1">
    <property type="nucleotide sequence ID" value="NZ_CP054139.1"/>
</dbReference>
<dbReference type="InterPro" id="IPR006665">
    <property type="entry name" value="OmpA-like"/>
</dbReference>
<dbReference type="KEGG" id="mmab:HQ865_20320"/>
<dbReference type="PANTHER" id="PTHR30329">
    <property type="entry name" value="STATOR ELEMENT OF FLAGELLAR MOTOR COMPLEX"/>
    <property type="match status" value="1"/>
</dbReference>
<feature type="domain" description="OmpA-like" evidence="5">
    <location>
        <begin position="605"/>
        <end position="727"/>
    </location>
</feature>
<reference evidence="6 7" key="1">
    <citation type="submission" date="2020-05" db="EMBL/GenBank/DDBJ databases">
        <title>Mucilaginibacter mali sp. nov.</title>
        <authorList>
            <person name="Kim H.S."/>
            <person name="Lee K.C."/>
            <person name="Suh M.K."/>
            <person name="Kim J.-S."/>
            <person name="Han K.-I."/>
            <person name="Eom M.K."/>
            <person name="Shin Y.K."/>
            <person name="Lee J.-S."/>
        </authorList>
    </citation>
    <scope>NUCLEOTIDE SEQUENCE [LARGE SCALE GENOMIC DNA]</scope>
    <source>
        <strain evidence="6 7">G2-14</strain>
    </source>
</reference>
<evidence type="ECO:0000313" key="7">
    <source>
        <dbReference type="Proteomes" id="UP000505355"/>
    </source>
</evidence>
<dbReference type="Pfam" id="PF00691">
    <property type="entry name" value="OmpA"/>
    <property type="match status" value="1"/>
</dbReference>
<keyword evidence="3" id="KW-0998">Cell outer membrane</keyword>
<dbReference type="InterPro" id="IPR036737">
    <property type="entry name" value="OmpA-like_sf"/>
</dbReference>
<dbReference type="Gene3D" id="1.25.40.10">
    <property type="entry name" value="Tetratricopeptide repeat domain"/>
    <property type="match status" value="1"/>
</dbReference>
<dbReference type="Pfam" id="PF07676">
    <property type="entry name" value="PD40"/>
    <property type="match status" value="1"/>
</dbReference>
<organism evidence="6 7">
    <name type="scientific">Mucilaginibacter mali</name>
    <dbReference type="NCBI Taxonomy" id="2740462"/>
    <lineage>
        <taxon>Bacteria</taxon>
        <taxon>Pseudomonadati</taxon>
        <taxon>Bacteroidota</taxon>
        <taxon>Sphingobacteriia</taxon>
        <taxon>Sphingobacteriales</taxon>
        <taxon>Sphingobacteriaceae</taxon>
        <taxon>Mucilaginibacter</taxon>
    </lineage>
</organism>
<dbReference type="PRINTS" id="PR01021">
    <property type="entry name" value="OMPADOMAIN"/>
</dbReference>
<evidence type="ECO:0000256" key="1">
    <source>
        <dbReference type="ARBA" id="ARBA00004442"/>
    </source>
</evidence>
<evidence type="ECO:0000256" key="4">
    <source>
        <dbReference type="PROSITE-ProRule" id="PRU00473"/>
    </source>
</evidence>
<dbReference type="AlphaFoldDB" id="A0A7D4QMR1"/>
<dbReference type="Gene3D" id="2.60.40.1120">
    <property type="entry name" value="Carboxypeptidase-like, regulatory domain"/>
    <property type="match status" value="1"/>
</dbReference>
<dbReference type="SUPFAM" id="SSF103088">
    <property type="entry name" value="OmpA-like"/>
    <property type="match status" value="1"/>
</dbReference>